<evidence type="ECO:0008006" key="4">
    <source>
        <dbReference type="Google" id="ProtNLM"/>
    </source>
</evidence>
<dbReference type="Pfam" id="PF02575">
    <property type="entry name" value="YbaB_DNA_bd"/>
    <property type="match status" value="1"/>
</dbReference>
<dbReference type="Proteomes" id="UP000316495">
    <property type="component" value="Unassembled WGS sequence"/>
</dbReference>
<dbReference type="EMBL" id="VMGN01000029">
    <property type="protein sequence ID" value="TSC93760.1"/>
    <property type="molecule type" value="Genomic_DNA"/>
</dbReference>
<dbReference type="AlphaFoldDB" id="A0A554LLL9"/>
<protein>
    <recommendedName>
        <fullName evidence="4">Nucleoid-associated protein</fullName>
    </recommendedName>
</protein>
<gene>
    <name evidence="2" type="ORF">Athens101428_547</name>
</gene>
<dbReference type="PANTHER" id="PTHR33449:SF1">
    <property type="entry name" value="NUCLEOID-ASSOCIATED PROTEIN YBAB"/>
    <property type="match status" value="1"/>
</dbReference>
<dbReference type="GO" id="GO:0005829">
    <property type="term" value="C:cytosol"/>
    <property type="evidence" value="ECO:0007669"/>
    <property type="project" value="TreeGrafter"/>
</dbReference>
<evidence type="ECO:0000313" key="2">
    <source>
        <dbReference type="EMBL" id="TSC93760.1"/>
    </source>
</evidence>
<dbReference type="PANTHER" id="PTHR33449">
    <property type="entry name" value="NUCLEOID-ASSOCIATED PROTEIN YBAB"/>
    <property type="match status" value="1"/>
</dbReference>
<accession>A0A554LLL9</accession>
<dbReference type="InterPro" id="IPR004401">
    <property type="entry name" value="YbaB/EbfC"/>
</dbReference>
<dbReference type="InterPro" id="IPR036894">
    <property type="entry name" value="YbaB-like_sf"/>
</dbReference>
<organism evidence="2 3">
    <name type="scientific">Candidatus Berkelbacteria bacterium Athens1014_28</name>
    <dbReference type="NCBI Taxonomy" id="2017145"/>
    <lineage>
        <taxon>Bacteria</taxon>
        <taxon>Candidatus Berkelbacteria</taxon>
    </lineage>
</organism>
<dbReference type="NCBIfam" id="TIGR00103">
    <property type="entry name" value="DNA_YbaB_EbfC"/>
    <property type="match status" value="1"/>
</dbReference>
<dbReference type="SUPFAM" id="SSF82607">
    <property type="entry name" value="YbaB-like"/>
    <property type="match status" value="1"/>
</dbReference>
<keyword evidence="1" id="KW-0238">DNA-binding</keyword>
<sequence>MVDFGKMKDLYKLQKQAREIQKELKDTEIEAKSNDGWVTVVFNGEQHMTEFSLSEEALKPENKRELEKQIKNTVSQAISRSQALAAEKMKDVMGGLNLPGM</sequence>
<evidence type="ECO:0000256" key="1">
    <source>
        <dbReference type="ARBA" id="ARBA00023125"/>
    </source>
</evidence>
<evidence type="ECO:0000313" key="3">
    <source>
        <dbReference type="Proteomes" id="UP000316495"/>
    </source>
</evidence>
<comment type="caution">
    <text evidence="2">The sequence shown here is derived from an EMBL/GenBank/DDBJ whole genome shotgun (WGS) entry which is preliminary data.</text>
</comment>
<name>A0A554LLL9_9BACT</name>
<proteinExistence type="predicted"/>
<dbReference type="PIRSF" id="PIRSF004555">
    <property type="entry name" value="UCP004555"/>
    <property type="match status" value="1"/>
</dbReference>
<dbReference type="GO" id="GO:0003677">
    <property type="term" value="F:DNA binding"/>
    <property type="evidence" value="ECO:0007669"/>
    <property type="project" value="UniProtKB-KW"/>
</dbReference>
<dbReference type="Gene3D" id="3.30.1310.10">
    <property type="entry name" value="Nucleoid-associated protein YbaB-like domain"/>
    <property type="match status" value="1"/>
</dbReference>
<reference evidence="2 3" key="1">
    <citation type="submission" date="2017-07" db="EMBL/GenBank/DDBJ databases">
        <title>Mechanisms for carbon and nitrogen cycling indicate functional differentiation within the Candidate Phyla Radiation.</title>
        <authorList>
            <person name="Danczak R.E."/>
            <person name="Johnston M.D."/>
            <person name="Kenah C."/>
            <person name="Slattery M."/>
            <person name="Wrighton K.C."/>
            <person name="Wilkins M.J."/>
        </authorList>
    </citation>
    <scope>NUCLEOTIDE SEQUENCE [LARGE SCALE GENOMIC DNA]</scope>
    <source>
        <strain evidence="2">Athens1014_28</strain>
    </source>
</reference>